<accession>A0ABM0T0G7</accession>
<dbReference type="InterPro" id="IPR012340">
    <property type="entry name" value="NA-bd_OB-fold"/>
</dbReference>
<dbReference type="Gene3D" id="2.40.50.140">
    <property type="entry name" value="Nucleic acid-binding proteins"/>
    <property type="match status" value="1"/>
</dbReference>
<dbReference type="InterPro" id="IPR043502">
    <property type="entry name" value="DNA/RNA_pol_sf"/>
</dbReference>
<dbReference type="CDD" id="cd04481">
    <property type="entry name" value="RPA1_DBD_B_like"/>
    <property type="match status" value="1"/>
</dbReference>
<dbReference type="SUPFAM" id="SSF56672">
    <property type="entry name" value="DNA/RNA polymerases"/>
    <property type="match status" value="1"/>
</dbReference>
<feature type="domain" description="Reverse transcriptase Ty1/copia-type" evidence="1">
    <location>
        <begin position="4"/>
        <end position="94"/>
    </location>
</feature>
<dbReference type="RefSeq" id="XP_010418899.1">
    <property type="nucleotide sequence ID" value="XM_010420597.1"/>
</dbReference>
<dbReference type="Pfam" id="PF07727">
    <property type="entry name" value="RVT_2"/>
    <property type="match status" value="1"/>
</dbReference>
<evidence type="ECO:0000259" key="1">
    <source>
        <dbReference type="Pfam" id="PF07727"/>
    </source>
</evidence>
<dbReference type="Proteomes" id="UP000694864">
    <property type="component" value="Chromosome 7"/>
</dbReference>
<protein>
    <submittedName>
        <fullName evidence="3">Uncharacterized protein LOC104704525</fullName>
    </submittedName>
</protein>
<dbReference type="GeneID" id="104704525"/>
<proteinExistence type="predicted"/>
<dbReference type="InterPro" id="IPR013103">
    <property type="entry name" value="RVT_2"/>
</dbReference>
<gene>
    <name evidence="3" type="primary">LOC104704525</name>
</gene>
<evidence type="ECO:0000313" key="3">
    <source>
        <dbReference type="RefSeq" id="XP_010418899.1"/>
    </source>
</evidence>
<evidence type="ECO:0000313" key="2">
    <source>
        <dbReference type="Proteomes" id="UP000694864"/>
    </source>
</evidence>
<reference evidence="3" key="2">
    <citation type="submission" date="2025-08" db="UniProtKB">
        <authorList>
            <consortium name="RefSeq"/>
        </authorList>
    </citation>
    <scope>IDENTIFICATION</scope>
    <source>
        <tissue evidence="3">Leaf</tissue>
    </source>
</reference>
<organism evidence="2 3">
    <name type="scientific">Camelina sativa</name>
    <name type="common">False flax</name>
    <name type="synonym">Myagrum sativum</name>
    <dbReference type="NCBI Taxonomy" id="90675"/>
    <lineage>
        <taxon>Eukaryota</taxon>
        <taxon>Viridiplantae</taxon>
        <taxon>Streptophyta</taxon>
        <taxon>Embryophyta</taxon>
        <taxon>Tracheophyta</taxon>
        <taxon>Spermatophyta</taxon>
        <taxon>Magnoliopsida</taxon>
        <taxon>eudicotyledons</taxon>
        <taxon>Gunneridae</taxon>
        <taxon>Pentapetalae</taxon>
        <taxon>rosids</taxon>
        <taxon>malvids</taxon>
        <taxon>Brassicales</taxon>
        <taxon>Brassicaceae</taxon>
        <taxon>Camelineae</taxon>
        <taxon>Camelina</taxon>
    </lineage>
</organism>
<name>A0ABM0T0G7_CAMSA</name>
<sequence length="195" mass="22768">MEKNHTWDETDLPKGKKAVTSKWIFTIKYRCDGEIERYKARLVARGFTQTYGEDYKDMFAPVAKLHTVRVVLSLAVNLKWELWQMDVKNAFLQDVFGCIVDVEDKRRPESAIKSNEVVFTLLNCRNETVKCRVKDNYASEFMSKWQSKRCHLIYKSGPEFCVMRFVKVGEYEGAPCIENTLASSKIFINHSSKDW</sequence>
<reference evidence="2" key="1">
    <citation type="journal article" date="2014" name="Nat. Commun.">
        <title>The emerging biofuel crop Camelina sativa retains a highly undifferentiated hexaploid genome structure.</title>
        <authorList>
            <person name="Kagale S."/>
            <person name="Koh C."/>
            <person name="Nixon J."/>
            <person name="Bollina V."/>
            <person name="Clarke W.E."/>
            <person name="Tuteja R."/>
            <person name="Spillane C."/>
            <person name="Robinson S.J."/>
            <person name="Links M.G."/>
            <person name="Clarke C."/>
            <person name="Higgins E.E."/>
            <person name="Huebert T."/>
            <person name="Sharpe A.G."/>
            <person name="Parkin I.A."/>
        </authorList>
    </citation>
    <scope>NUCLEOTIDE SEQUENCE [LARGE SCALE GENOMIC DNA]</scope>
    <source>
        <strain evidence="2">cv. DH55</strain>
    </source>
</reference>
<keyword evidence="2" id="KW-1185">Reference proteome</keyword>